<accession>A0ABQ7P2N0</accession>
<protein>
    <submittedName>
        <fullName evidence="2">Uncharacterized protein</fullName>
    </submittedName>
</protein>
<sequence>MTDWTDTDYTITNVSTRGACKQHGGLVQEQRRPSPDKQRAVRGMKATSQATGKPGHDVSVPLTNLDPGFSSAAGSDDRANDSIPKFVLNEGKAQ</sequence>
<evidence type="ECO:0000313" key="2">
    <source>
        <dbReference type="EMBL" id="KAG5952314.1"/>
    </source>
</evidence>
<comment type="caution">
    <text evidence="2">The sequence shown here is derived from an EMBL/GenBank/DDBJ whole genome shotgun (WGS) entry which is preliminary data.</text>
</comment>
<reference evidence="2 3" key="1">
    <citation type="journal article" date="2020" name="bioRxiv">
        <title>Whole genome comparisons of ergot fungi reveals the divergence and evolution of species within the genus Claviceps are the result of varying mechanisms driving genome evolution and host range expansion.</title>
        <authorList>
            <person name="Wyka S.A."/>
            <person name="Mondo S.J."/>
            <person name="Liu M."/>
            <person name="Dettman J."/>
            <person name="Nalam V."/>
            <person name="Broders K.D."/>
        </authorList>
    </citation>
    <scope>NUCLEOTIDE SEQUENCE [LARGE SCALE GENOMIC DNA]</scope>
    <source>
        <strain evidence="2 3">LM583</strain>
    </source>
</reference>
<name>A0ABQ7P2N0_9HYPO</name>
<keyword evidence="3" id="KW-1185">Reference proteome</keyword>
<dbReference type="EMBL" id="SRPR01000524">
    <property type="protein sequence ID" value="KAG5952314.1"/>
    <property type="molecule type" value="Genomic_DNA"/>
</dbReference>
<feature type="region of interest" description="Disordered" evidence="1">
    <location>
        <begin position="20"/>
        <end position="94"/>
    </location>
</feature>
<gene>
    <name evidence="2" type="ORF">E4U57_006242</name>
</gene>
<feature type="compositionally biased region" description="Basic and acidic residues" evidence="1">
    <location>
        <begin position="29"/>
        <end position="39"/>
    </location>
</feature>
<organism evidence="2 3">
    <name type="scientific">Claviceps arundinis</name>
    <dbReference type="NCBI Taxonomy" id="1623583"/>
    <lineage>
        <taxon>Eukaryota</taxon>
        <taxon>Fungi</taxon>
        <taxon>Dikarya</taxon>
        <taxon>Ascomycota</taxon>
        <taxon>Pezizomycotina</taxon>
        <taxon>Sordariomycetes</taxon>
        <taxon>Hypocreomycetidae</taxon>
        <taxon>Hypocreales</taxon>
        <taxon>Clavicipitaceae</taxon>
        <taxon>Claviceps</taxon>
    </lineage>
</organism>
<evidence type="ECO:0000313" key="3">
    <source>
        <dbReference type="Proteomes" id="UP000742024"/>
    </source>
</evidence>
<evidence type="ECO:0000256" key="1">
    <source>
        <dbReference type="SAM" id="MobiDB-lite"/>
    </source>
</evidence>
<proteinExistence type="predicted"/>
<dbReference type="Proteomes" id="UP000742024">
    <property type="component" value="Unassembled WGS sequence"/>
</dbReference>